<organism evidence="1 2">
    <name type="scientific">Quercus lobata</name>
    <name type="common">Valley oak</name>
    <dbReference type="NCBI Taxonomy" id="97700"/>
    <lineage>
        <taxon>Eukaryota</taxon>
        <taxon>Viridiplantae</taxon>
        <taxon>Streptophyta</taxon>
        <taxon>Embryophyta</taxon>
        <taxon>Tracheophyta</taxon>
        <taxon>Spermatophyta</taxon>
        <taxon>Magnoliopsida</taxon>
        <taxon>eudicotyledons</taxon>
        <taxon>Gunneridae</taxon>
        <taxon>Pentapetalae</taxon>
        <taxon>rosids</taxon>
        <taxon>fabids</taxon>
        <taxon>Fagales</taxon>
        <taxon>Fagaceae</taxon>
        <taxon>Quercus</taxon>
    </lineage>
</organism>
<name>A0A7N2LK69_QUELO</name>
<evidence type="ECO:0000313" key="2">
    <source>
        <dbReference type="Proteomes" id="UP000594261"/>
    </source>
</evidence>
<keyword evidence="2" id="KW-1185">Reference proteome</keyword>
<dbReference type="AlphaFoldDB" id="A0A7N2LK69"/>
<reference evidence="1" key="2">
    <citation type="submission" date="2021-01" db="UniProtKB">
        <authorList>
            <consortium name="EnsemblPlants"/>
        </authorList>
    </citation>
    <scope>IDENTIFICATION</scope>
</reference>
<evidence type="ECO:0000313" key="1">
    <source>
        <dbReference type="EnsemblPlants" id="QL04p090651:mrna"/>
    </source>
</evidence>
<proteinExistence type="predicted"/>
<accession>A0A7N2LK69</accession>
<protein>
    <submittedName>
        <fullName evidence="1">Uncharacterized protein</fullName>
    </submittedName>
</protein>
<dbReference type="InParanoid" id="A0A7N2LK69"/>
<dbReference type="EMBL" id="LRBV02000004">
    <property type="status" value="NOT_ANNOTATED_CDS"/>
    <property type="molecule type" value="Genomic_DNA"/>
</dbReference>
<dbReference type="Gramene" id="QL04p090651:mrna">
    <property type="protein sequence ID" value="QL04p090651:mrna"/>
    <property type="gene ID" value="QL04p090651"/>
</dbReference>
<dbReference type="EnsemblPlants" id="QL04p090651:mrna">
    <property type="protein sequence ID" value="QL04p090651:mrna"/>
    <property type="gene ID" value="QL04p090651"/>
</dbReference>
<sequence length="117" mass="12967">MSFHLKLNSSSQPVGCLLVHKSFDGAPDFDVRDGVAITKLAVHCVDLDERKCPTMTQIVNYLQGIPLLSGNFGDAILRGDLIDEWDTQCTEETARKKKTVMQRMKGGLLPGFIMKTI</sequence>
<reference evidence="1 2" key="1">
    <citation type="journal article" date="2016" name="G3 (Bethesda)">
        <title>First Draft Assembly and Annotation of the Genome of a California Endemic Oak Quercus lobata Nee (Fagaceae).</title>
        <authorList>
            <person name="Sork V.L."/>
            <person name="Fitz-Gibbon S.T."/>
            <person name="Puiu D."/>
            <person name="Crepeau M."/>
            <person name="Gugger P.F."/>
            <person name="Sherman R."/>
            <person name="Stevens K."/>
            <person name="Langley C.H."/>
            <person name="Pellegrini M."/>
            <person name="Salzberg S.L."/>
        </authorList>
    </citation>
    <scope>NUCLEOTIDE SEQUENCE [LARGE SCALE GENOMIC DNA]</scope>
    <source>
        <strain evidence="1 2">cv. SW786</strain>
    </source>
</reference>
<dbReference type="Proteomes" id="UP000594261">
    <property type="component" value="Chromosome 4"/>
</dbReference>